<dbReference type="PIRSF" id="PIRSF017082">
    <property type="entry name" value="YflP"/>
    <property type="match status" value="1"/>
</dbReference>
<sequence>MSIARLLARRAAPFVPAFAAALSLSILANVSAHAEAAYPQKPITWVVPYTPGGTNDNVARIVTKRLSEKTGQPVVLEYKPGAGGTLGAGFVAAAAPDGYTLLNTSIGNLAIAPQLMPVKFDPFRDLVPVAYIGNSLATVAVNPRVPAQTLPQLIAYARAHPGQLTFSSSGNGTPGHLAGELLKQTANIDIRHVPYKGSAPAVADVVAGHVDIVFDPLSAQFIRQGKLRALAYFGGSRAPDMPNVPSIRESGVKDWEDSLAGAFFITAPRGVPPEVLAKLRQLIGEILDEPDTRAALARVQVDVQRLTPEQTSQRIRQVHDIAARVATSGALAAN</sequence>
<evidence type="ECO:0000256" key="1">
    <source>
        <dbReference type="ARBA" id="ARBA00006987"/>
    </source>
</evidence>
<name>A0A316EMF5_9BURK</name>
<dbReference type="Gene3D" id="3.40.190.150">
    <property type="entry name" value="Bordetella uptake gene, domain 1"/>
    <property type="match status" value="1"/>
</dbReference>
<dbReference type="PANTHER" id="PTHR42928">
    <property type="entry name" value="TRICARBOXYLATE-BINDING PROTEIN"/>
    <property type="match status" value="1"/>
</dbReference>
<evidence type="ECO:0000313" key="3">
    <source>
        <dbReference type="EMBL" id="PWK30776.1"/>
    </source>
</evidence>
<reference evidence="3 4" key="1">
    <citation type="submission" date="2018-05" db="EMBL/GenBank/DDBJ databases">
        <title>Genomic Encyclopedia of Type Strains, Phase IV (KMG-V): Genome sequencing to study the core and pangenomes of soil and plant-associated prokaryotes.</title>
        <authorList>
            <person name="Whitman W."/>
        </authorList>
    </citation>
    <scope>NUCLEOTIDE SEQUENCE [LARGE SCALE GENOMIC DNA]</scope>
    <source>
        <strain evidence="3 4">SLV-132</strain>
    </source>
</reference>
<evidence type="ECO:0000256" key="2">
    <source>
        <dbReference type="SAM" id="SignalP"/>
    </source>
</evidence>
<protein>
    <submittedName>
        <fullName evidence="3">Tripartite-type tricarboxylate transporter receptor subunit TctC</fullName>
    </submittedName>
</protein>
<comment type="similarity">
    <text evidence="1">Belongs to the UPF0065 (bug) family.</text>
</comment>
<dbReference type="Gene3D" id="3.40.190.10">
    <property type="entry name" value="Periplasmic binding protein-like II"/>
    <property type="match status" value="1"/>
</dbReference>
<dbReference type="CDD" id="cd07012">
    <property type="entry name" value="PBP2_Bug_TTT"/>
    <property type="match status" value="1"/>
</dbReference>
<proteinExistence type="inferred from homology"/>
<keyword evidence="3" id="KW-0675">Receptor</keyword>
<gene>
    <name evidence="3" type="ORF">C7419_11210</name>
</gene>
<dbReference type="RefSeq" id="WP_109585614.1">
    <property type="nucleotide sequence ID" value="NZ_CAJPUX010000013.1"/>
</dbReference>
<keyword evidence="2" id="KW-0732">Signal</keyword>
<comment type="caution">
    <text evidence="3">The sequence shown here is derived from an EMBL/GenBank/DDBJ whole genome shotgun (WGS) entry which is preliminary data.</text>
</comment>
<evidence type="ECO:0000313" key="4">
    <source>
        <dbReference type="Proteomes" id="UP000245754"/>
    </source>
</evidence>
<dbReference type="Pfam" id="PF03401">
    <property type="entry name" value="TctC"/>
    <property type="match status" value="1"/>
</dbReference>
<dbReference type="PANTHER" id="PTHR42928:SF5">
    <property type="entry name" value="BLR1237 PROTEIN"/>
    <property type="match status" value="1"/>
</dbReference>
<dbReference type="Proteomes" id="UP000245754">
    <property type="component" value="Unassembled WGS sequence"/>
</dbReference>
<feature type="chain" id="PRO_5016297125" evidence="2">
    <location>
        <begin position="35"/>
        <end position="334"/>
    </location>
</feature>
<dbReference type="InterPro" id="IPR005064">
    <property type="entry name" value="BUG"/>
</dbReference>
<accession>A0A316EMF5</accession>
<dbReference type="SUPFAM" id="SSF53850">
    <property type="entry name" value="Periplasmic binding protein-like II"/>
    <property type="match status" value="1"/>
</dbReference>
<keyword evidence="4" id="KW-1185">Reference proteome</keyword>
<dbReference type="InterPro" id="IPR042100">
    <property type="entry name" value="Bug_dom1"/>
</dbReference>
<organism evidence="3 4">
    <name type="scientific">Cupriavidus plantarum</name>
    <dbReference type="NCBI Taxonomy" id="942865"/>
    <lineage>
        <taxon>Bacteria</taxon>
        <taxon>Pseudomonadati</taxon>
        <taxon>Pseudomonadota</taxon>
        <taxon>Betaproteobacteria</taxon>
        <taxon>Burkholderiales</taxon>
        <taxon>Burkholderiaceae</taxon>
        <taxon>Cupriavidus</taxon>
    </lineage>
</organism>
<dbReference type="EMBL" id="QGGT01000012">
    <property type="protein sequence ID" value="PWK30776.1"/>
    <property type="molecule type" value="Genomic_DNA"/>
</dbReference>
<dbReference type="GeneID" id="98344014"/>
<feature type="signal peptide" evidence="2">
    <location>
        <begin position="1"/>
        <end position="34"/>
    </location>
</feature>
<dbReference type="AlphaFoldDB" id="A0A316EMF5"/>